<reference evidence="5" key="1">
    <citation type="journal article" date="2015" name="Genome Announc.">
        <title>Draft genome sequence of Talaromyces cellulolyticus strain Y-94, a source of lignocellulosic biomass-degrading enzymes.</title>
        <authorList>
            <person name="Fujii T."/>
            <person name="Koike H."/>
            <person name="Sawayama S."/>
            <person name="Yano S."/>
            <person name="Inoue H."/>
        </authorList>
    </citation>
    <scope>NUCLEOTIDE SEQUENCE [LARGE SCALE GENOMIC DNA]</scope>
    <source>
        <strain evidence="5">Y-94</strain>
    </source>
</reference>
<accession>A0A6V8HFU2</accession>
<evidence type="ECO:0000313" key="5">
    <source>
        <dbReference type="Proteomes" id="UP000053095"/>
    </source>
</evidence>
<dbReference type="InterPro" id="IPR035398">
    <property type="entry name" value="Bac_rhamnosid_C"/>
</dbReference>
<gene>
    <name evidence="4" type="ORF">TCE0_034f10591</name>
</gene>
<dbReference type="InterPro" id="IPR008928">
    <property type="entry name" value="6-hairpin_glycosidase_sf"/>
</dbReference>
<dbReference type="GO" id="GO:0005975">
    <property type="term" value="P:carbohydrate metabolic process"/>
    <property type="evidence" value="ECO:0007669"/>
    <property type="project" value="InterPro"/>
</dbReference>
<dbReference type="EMBL" id="DF933830">
    <property type="protein sequence ID" value="GAM39225.1"/>
    <property type="molecule type" value="Genomic_DNA"/>
</dbReference>
<dbReference type="Gene3D" id="2.60.420.10">
    <property type="entry name" value="Maltose phosphorylase, domain 3"/>
    <property type="match status" value="1"/>
</dbReference>
<evidence type="ECO:0000259" key="2">
    <source>
        <dbReference type="Pfam" id="PF17389"/>
    </source>
</evidence>
<dbReference type="Gene3D" id="1.50.10.10">
    <property type="match status" value="1"/>
</dbReference>
<dbReference type="Gene3D" id="2.60.120.260">
    <property type="entry name" value="Galactose-binding domain-like"/>
    <property type="match status" value="1"/>
</dbReference>
<dbReference type="InterPro" id="IPR012341">
    <property type="entry name" value="6hp_glycosidase-like_sf"/>
</dbReference>
<keyword evidence="1" id="KW-0732">Signal</keyword>
<proteinExistence type="predicted"/>
<evidence type="ECO:0000259" key="3">
    <source>
        <dbReference type="Pfam" id="PF17390"/>
    </source>
</evidence>
<feature type="domain" description="Alpha-L-rhamnosidase six-hairpin glycosidase" evidence="2">
    <location>
        <begin position="256"/>
        <end position="475"/>
    </location>
</feature>
<dbReference type="Pfam" id="PF17390">
    <property type="entry name" value="Bac_rhamnosid_C"/>
    <property type="match status" value="1"/>
</dbReference>
<dbReference type="PANTHER" id="PTHR34987">
    <property type="entry name" value="C, PUTATIVE (AFU_ORTHOLOGUE AFUA_3G02880)-RELATED"/>
    <property type="match status" value="1"/>
</dbReference>
<dbReference type="FunFam" id="1.50.10.10:FF:000052">
    <property type="entry name" value="Alpha-L-rhamnosidase B, putative"/>
    <property type="match status" value="1"/>
</dbReference>
<feature type="domain" description="Alpha-L-rhamnosidase C-terminal" evidence="3">
    <location>
        <begin position="589"/>
        <end position="654"/>
    </location>
</feature>
<dbReference type="Pfam" id="PF17389">
    <property type="entry name" value="Bac_rhamnosid6H"/>
    <property type="match status" value="1"/>
</dbReference>
<dbReference type="InterPro" id="IPR035396">
    <property type="entry name" value="Bac_rhamnosid6H"/>
</dbReference>
<dbReference type="AlphaFoldDB" id="A0A6V8HFU2"/>
<dbReference type="SUPFAM" id="SSF48208">
    <property type="entry name" value="Six-hairpin glycosidases"/>
    <property type="match status" value="1"/>
</dbReference>
<feature type="signal peptide" evidence="1">
    <location>
        <begin position="1"/>
        <end position="23"/>
    </location>
</feature>
<name>A0A6V8HFU2_TALPI</name>
<dbReference type="GO" id="GO:0003824">
    <property type="term" value="F:catalytic activity"/>
    <property type="evidence" value="ECO:0007669"/>
    <property type="project" value="UniProtKB-ARBA"/>
</dbReference>
<evidence type="ECO:0000313" key="4">
    <source>
        <dbReference type="EMBL" id="GAM39225.1"/>
    </source>
</evidence>
<evidence type="ECO:0008006" key="6">
    <source>
        <dbReference type="Google" id="ProtNLM"/>
    </source>
</evidence>
<protein>
    <recommendedName>
        <fullName evidence="6">Alpha-L-rhamnosidase</fullName>
    </recommendedName>
</protein>
<comment type="caution">
    <text evidence="4">The sequence shown here is derived from an EMBL/GenBank/DDBJ whole genome shotgun (WGS) entry which is preliminary data.</text>
</comment>
<feature type="chain" id="PRO_5027646746" description="Alpha-L-rhamnosidase" evidence="1">
    <location>
        <begin position="24"/>
        <end position="685"/>
    </location>
</feature>
<dbReference type="PANTHER" id="PTHR34987:SF5">
    <property type="entry name" value="ALPHA-RHAMNOSIDASE"/>
    <property type="match status" value="1"/>
</dbReference>
<evidence type="ECO:0000256" key="1">
    <source>
        <dbReference type="SAM" id="SignalP"/>
    </source>
</evidence>
<sequence length="685" mass="74275">MVLLSKISLVHFWTLALSAAAEAGSCWRNTTCTGPTDTSFPGAWEKNIYAPASRLVRPQSILEASDSRTDFKVGSGHNVLKGNGSQIVFDFGIEVGGIVSVDYTASAAGSALNLAFSEAKNWIGEFSDSSNGAFKQGDGYLTYNITAAGKGVYTIPDNKLRGGFRYLTVFLTTNDTDNATLDLNDITLEIGFLPTWSNLRAYQGYFHSNDELLNRIWYAGAYTIQTNMVPVNTGRQIPAVAHGWYNNATLGPGDTIIVDGAKRDRAVWPGDMGIAVPATFVSIGDLESVKNGLQVMYDTQASTGAFAESGPPLSQKGSDTYHMWSMIGTYNYVLFTNDTDFLQLNWAKYQLAMDYVYGKVGPSGLLNVTGTRDWARWQQGFNNSEAQMILYHTLNTGAQLAEWAGDTTGLSSNWTARAKDLAVAVNADCFDDAYGAFKDNATATTLHPQDANSMSILFGLVDEDRVQGISQRLTENWTPIGAVAPELPENISPFISSFEIQAHFVAGQPDRALDLIRRSWGWYINNPNGTESTVIEGYLQNATFGYRSSRGYGYDASYISHAHGWSAGPTSALINYVLGLTLTGRAGSTWQLAPQFGDLTSVEGGFTSSLGQFQASWCRGSTKPSSSYELSFKVPTDTQGTVVLPPVNGKKSKVTLNGKSVQWGSEDTKTISITKGGSYKITVRN</sequence>
<dbReference type="Proteomes" id="UP000053095">
    <property type="component" value="Unassembled WGS sequence"/>
</dbReference>
<organism evidence="4 5">
    <name type="scientific">Talaromyces pinophilus</name>
    <name type="common">Penicillium pinophilum</name>
    <dbReference type="NCBI Taxonomy" id="128442"/>
    <lineage>
        <taxon>Eukaryota</taxon>
        <taxon>Fungi</taxon>
        <taxon>Dikarya</taxon>
        <taxon>Ascomycota</taxon>
        <taxon>Pezizomycotina</taxon>
        <taxon>Eurotiomycetes</taxon>
        <taxon>Eurotiomycetidae</taxon>
        <taxon>Eurotiales</taxon>
        <taxon>Trichocomaceae</taxon>
        <taxon>Talaromyces</taxon>
        <taxon>Talaromyces sect. Talaromyces</taxon>
    </lineage>
</organism>
<keyword evidence="5" id="KW-1185">Reference proteome</keyword>